<dbReference type="Proteomes" id="UP001385892">
    <property type="component" value="Unassembled WGS sequence"/>
</dbReference>
<keyword evidence="2" id="KW-1185">Reference proteome</keyword>
<protein>
    <recommendedName>
        <fullName evidence="3">Baseplate protein J-like domain-containing protein</fullName>
    </recommendedName>
</protein>
<evidence type="ECO:0008006" key="3">
    <source>
        <dbReference type="Google" id="ProtNLM"/>
    </source>
</evidence>
<reference evidence="1 2" key="1">
    <citation type="submission" date="2024-03" db="EMBL/GenBank/DDBJ databases">
        <title>Novel species of the genus Variovorax.</title>
        <authorList>
            <person name="Liu Q."/>
            <person name="Xin Y.-H."/>
        </authorList>
    </citation>
    <scope>NUCLEOTIDE SEQUENCE [LARGE SCALE GENOMIC DNA]</scope>
    <source>
        <strain evidence="1 2">KACC 18900</strain>
    </source>
</reference>
<accession>A0ABU8WRZ6</accession>
<organism evidence="1 2">
    <name type="scientific">Variovorax rhizosphaerae</name>
    <dbReference type="NCBI Taxonomy" id="1836200"/>
    <lineage>
        <taxon>Bacteria</taxon>
        <taxon>Pseudomonadati</taxon>
        <taxon>Pseudomonadota</taxon>
        <taxon>Betaproteobacteria</taxon>
        <taxon>Burkholderiales</taxon>
        <taxon>Comamonadaceae</taxon>
        <taxon>Variovorax</taxon>
    </lineage>
</organism>
<gene>
    <name evidence="1" type="ORF">WKW82_22910</name>
</gene>
<proteinExistence type="predicted"/>
<dbReference type="EMBL" id="JBBKZT010000011">
    <property type="protein sequence ID" value="MEJ8849518.1"/>
    <property type="molecule type" value="Genomic_DNA"/>
</dbReference>
<evidence type="ECO:0000313" key="2">
    <source>
        <dbReference type="Proteomes" id="UP001385892"/>
    </source>
</evidence>
<dbReference type="RefSeq" id="WP_340344652.1">
    <property type="nucleotide sequence ID" value="NZ_JBBKZT010000011.1"/>
</dbReference>
<sequence>MAAETAFLDALATHLAARPALAGARIGAAEPAVAGELPAVVLSLAEVHRLGAGLGERASLITGALPVTSTVDLANPVLPEEPTFRLLSTDRRTLVMPHGGWVKLDGSDLPLEAADLQVSVAGAARTVVKAAPGANEVRPDAPIGTLLFGAALPPAGHVVATYRIGQWERRLTPIAGMLHVDIRAAAAADVQAFAGAVIDALDKELGTLPAGLRKIALNRVSSIAVPDAAFANARGRGLDFAFEYEHPIDRPDSSGGVILRIPVAMQTDATTETFEVVP</sequence>
<name>A0ABU8WRZ6_9BURK</name>
<comment type="caution">
    <text evidence="1">The sequence shown here is derived from an EMBL/GenBank/DDBJ whole genome shotgun (WGS) entry which is preliminary data.</text>
</comment>
<evidence type="ECO:0000313" key="1">
    <source>
        <dbReference type="EMBL" id="MEJ8849518.1"/>
    </source>
</evidence>